<keyword evidence="2" id="KW-0808">Transferase</keyword>
<dbReference type="GO" id="GO:0016407">
    <property type="term" value="F:acetyltransferase activity"/>
    <property type="evidence" value="ECO:0007669"/>
    <property type="project" value="InterPro"/>
</dbReference>
<dbReference type="EMBL" id="CENE01000005">
    <property type="protein sequence ID" value="CEQ40202.1"/>
    <property type="molecule type" value="Genomic_DNA"/>
</dbReference>
<name>A0A0D6EJN0_SPOSA</name>
<dbReference type="Proteomes" id="UP000243876">
    <property type="component" value="Unassembled WGS sequence"/>
</dbReference>
<dbReference type="SUPFAM" id="SSF51161">
    <property type="entry name" value="Trimeric LpxA-like enzymes"/>
    <property type="match status" value="1"/>
</dbReference>
<feature type="domain" description="Maltose/galactoside acetyltransferase" evidence="3">
    <location>
        <begin position="19"/>
        <end position="75"/>
    </location>
</feature>
<dbReference type="AlphaFoldDB" id="A0A0D6EJN0"/>
<evidence type="ECO:0000256" key="2">
    <source>
        <dbReference type="ARBA" id="ARBA00022679"/>
    </source>
</evidence>
<dbReference type="GO" id="GO:0008374">
    <property type="term" value="F:O-acyltransferase activity"/>
    <property type="evidence" value="ECO:0007669"/>
    <property type="project" value="TreeGrafter"/>
</dbReference>
<evidence type="ECO:0000256" key="1">
    <source>
        <dbReference type="ARBA" id="ARBA00007274"/>
    </source>
</evidence>
<comment type="similarity">
    <text evidence="1">Belongs to the transferase hexapeptide repeat family.</text>
</comment>
<dbReference type="InterPro" id="IPR011004">
    <property type="entry name" value="Trimer_LpxA-like_sf"/>
</dbReference>
<dbReference type="InterPro" id="IPR024688">
    <property type="entry name" value="Mac_dom"/>
</dbReference>
<gene>
    <name evidence="4" type="primary">SPOSA6832_01796</name>
</gene>
<protein>
    <submittedName>
        <fullName evidence="4">SPOSA6832_01796-mRNA-1:cds</fullName>
    </submittedName>
</protein>
<dbReference type="InterPro" id="IPR051159">
    <property type="entry name" value="Hexapeptide_acetyltransf"/>
</dbReference>
<reference evidence="5" key="1">
    <citation type="submission" date="2015-02" db="EMBL/GenBank/DDBJ databases">
        <authorList>
            <person name="Gon?alves P."/>
        </authorList>
    </citation>
    <scope>NUCLEOTIDE SEQUENCE [LARGE SCALE GENOMIC DNA]</scope>
</reference>
<keyword evidence="5" id="KW-1185">Reference proteome</keyword>
<dbReference type="PANTHER" id="PTHR23416">
    <property type="entry name" value="SIALIC ACID SYNTHASE-RELATED"/>
    <property type="match status" value="1"/>
</dbReference>
<evidence type="ECO:0000313" key="4">
    <source>
        <dbReference type="EMBL" id="CEQ40202.1"/>
    </source>
</evidence>
<dbReference type="PANTHER" id="PTHR23416:SF54">
    <property type="entry name" value="ACETYLTRANSFERASE, CYSE_LACA_LPXA_NODL FAMILY (AFU_ORTHOLOGUE AFUA_2G08430)-RELATED"/>
    <property type="match status" value="1"/>
</dbReference>
<dbReference type="Pfam" id="PF14602">
    <property type="entry name" value="Hexapep_2"/>
    <property type="match status" value="1"/>
</dbReference>
<accession>A0A0D6EJN0</accession>
<evidence type="ECO:0000259" key="3">
    <source>
        <dbReference type="SMART" id="SM01266"/>
    </source>
</evidence>
<feature type="non-terminal residue" evidence="4">
    <location>
        <position position="1"/>
    </location>
</feature>
<organism evidence="4 5">
    <name type="scientific">Sporidiobolus salmonicolor</name>
    <name type="common">Yeast-like fungus</name>
    <name type="synonym">Sporobolomyces salmonicolor</name>
    <dbReference type="NCBI Taxonomy" id="5005"/>
    <lineage>
        <taxon>Eukaryota</taxon>
        <taxon>Fungi</taxon>
        <taxon>Dikarya</taxon>
        <taxon>Basidiomycota</taxon>
        <taxon>Pucciniomycotina</taxon>
        <taxon>Microbotryomycetes</taxon>
        <taxon>Sporidiobolales</taxon>
        <taxon>Sporidiobolaceae</taxon>
        <taxon>Sporobolomyces</taxon>
    </lineage>
</organism>
<dbReference type="Gene3D" id="2.160.10.10">
    <property type="entry name" value="Hexapeptide repeat proteins"/>
    <property type="match status" value="1"/>
</dbReference>
<dbReference type="SMART" id="SM01266">
    <property type="entry name" value="Mac"/>
    <property type="match status" value="1"/>
</dbReference>
<dbReference type="OrthoDB" id="25818at2759"/>
<dbReference type="Pfam" id="PF12464">
    <property type="entry name" value="Mac"/>
    <property type="match status" value="1"/>
</dbReference>
<proteinExistence type="inferred from homology"/>
<evidence type="ECO:0000313" key="5">
    <source>
        <dbReference type="Proteomes" id="UP000243876"/>
    </source>
</evidence>
<sequence length="299" mass="33472">MANSTPFGTWSGIDLAKNRAAMLRGDLYTAFVPDLTAERRKAAKACAIYNREATEVATRREQVELLRKCLPNLPELPPRKDDEEDDEAQLGDYPWFEPPFKVDYGERCRRERLCQLRLHLSRHLRDPDWIKGAVRPERAPVRMRYAASHPLDPSIRNGTQGPELGGKIVIGDDCWFGGNVSVLMNVNIGRGVTVGAGSVVTKVSWLHSFRNLGTVLPPATCSTHGCLSHPRIARARRSSEQSVDLVRIRRASQSIPPFVVAAGNPARIIKKIESPWAAEYFNEHPEEEWFPSAEKNGAK</sequence>
<dbReference type="InterPro" id="IPR001451">
    <property type="entry name" value="Hexapep"/>
</dbReference>